<dbReference type="GO" id="GO:0051382">
    <property type="term" value="P:kinetochore assembly"/>
    <property type="evidence" value="ECO:0007669"/>
    <property type="project" value="TreeGrafter"/>
</dbReference>
<evidence type="ECO:0000256" key="6">
    <source>
        <dbReference type="ARBA" id="ARBA00022838"/>
    </source>
</evidence>
<keyword evidence="8" id="KW-0131">Cell cycle</keyword>
<dbReference type="GO" id="GO:0005634">
    <property type="term" value="C:nucleus"/>
    <property type="evidence" value="ECO:0007669"/>
    <property type="project" value="InterPro"/>
</dbReference>
<dbReference type="AlphaFoldDB" id="I3S7A5"/>
<reference evidence="11" key="1">
    <citation type="submission" date="2012-05" db="EMBL/GenBank/DDBJ databases">
        <authorList>
            <person name="Krishnakumar V."/>
            <person name="Cheung F."/>
            <person name="Xiao Y."/>
            <person name="Chan A."/>
            <person name="Moskal W.A."/>
            <person name="Town C.D."/>
        </authorList>
    </citation>
    <scope>NUCLEOTIDE SEQUENCE</scope>
</reference>
<evidence type="ECO:0000256" key="7">
    <source>
        <dbReference type="ARBA" id="ARBA00023054"/>
    </source>
</evidence>
<protein>
    <recommendedName>
        <fullName evidence="12">Protein MIS12 homolog</fullName>
    </recommendedName>
</protein>
<proteinExistence type="evidence at transcript level"/>
<keyword evidence="3" id="KW-0158">Chromosome</keyword>
<evidence type="ECO:0000256" key="1">
    <source>
        <dbReference type="ARBA" id="ARBA00004629"/>
    </source>
</evidence>
<keyword evidence="4" id="KW-0132">Cell division</keyword>
<dbReference type="Pfam" id="PF05859">
    <property type="entry name" value="Mis12"/>
    <property type="match status" value="1"/>
</dbReference>
<evidence type="ECO:0000313" key="11">
    <source>
        <dbReference type="EMBL" id="AFK36147.1"/>
    </source>
</evidence>
<name>I3S7A5_LOTJA</name>
<accession>I3S7A5</accession>
<feature type="coiled-coil region" evidence="10">
    <location>
        <begin position="122"/>
        <end position="149"/>
    </location>
</feature>
<evidence type="ECO:0000256" key="3">
    <source>
        <dbReference type="ARBA" id="ARBA00022454"/>
    </source>
</evidence>
<sequence>MEGSESEAVLESLNLNPRLYLNEVLNTVDDVVQQAFNFFYQEASTHLNSETTQRSQNLKQGVDRVRQRVQSVLDTQLDVWEKYCLHHCFALPQGFTMPNTDESSKNDVDPGALFDPDVDAQLDSLRKKLAEVGKESEMLNQEVQALERQTTLNARYINEAVKSYEQNSSHELFQEIMTTASELGMKVKNLNPSLIKDTVAEHLFEYWCCCSRGLAHTN</sequence>
<evidence type="ECO:0000256" key="4">
    <source>
        <dbReference type="ARBA" id="ARBA00022618"/>
    </source>
</evidence>
<evidence type="ECO:0000256" key="9">
    <source>
        <dbReference type="ARBA" id="ARBA00023328"/>
    </source>
</evidence>
<organism evidence="11">
    <name type="scientific">Lotus japonicus</name>
    <name type="common">Lotus corniculatus var. japonicus</name>
    <dbReference type="NCBI Taxonomy" id="34305"/>
    <lineage>
        <taxon>Eukaryota</taxon>
        <taxon>Viridiplantae</taxon>
        <taxon>Streptophyta</taxon>
        <taxon>Embryophyta</taxon>
        <taxon>Tracheophyta</taxon>
        <taxon>Spermatophyta</taxon>
        <taxon>Magnoliopsida</taxon>
        <taxon>eudicotyledons</taxon>
        <taxon>Gunneridae</taxon>
        <taxon>Pentapetalae</taxon>
        <taxon>rosids</taxon>
        <taxon>fabids</taxon>
        <taxon>Fabales</taxon>
        <taxon>Fabaceae</taxon>
        <taxon>Papilionoideae</taxon>
        <taxon>50 kb inversion clade</taxon>
        <taxon>NPAAA clade</taxon>
        <taxon>Hologalegina</taxon>
        <taxon>robinioid clade</taxon>
        <taxon>Loteae</taxon>
        <taxon>Lotus</taxon>
    </lineage>
</organism>
<dbReference type="GO" id="GO:0051301">
    <property type="term" value="P:cell division"/>
    <property type="evidence" value="ECO:0007669"/>
    <property type="project" value="UniProtKB-KW"/>
</dbReference>
<evidence type="ECO:0000256" key="8">
    <source>
        <dbReference type="ARBA" id="ARBA00023306"/>
    </source>
</evidence>
<dbReference type="GO" id="GO:0000444">
    <property type="term" value="C:MIS12/MIND type complex"/>
    <property type="evidence" value="ECO:0007669"/>
    <property type="project" value="TreeGrafter"/>
</dbReference>
<keyword evidence="5" id="KW-0498">Mitosis</keyword>
<comment type="subcellular location">
    <subcellularLocation>
        <location evidence="1">Chromosome</location>
        <location evidence="1">Centromere</location>
        <location evidence="1">Kinetochore</location>
    </subcellularLocation>
</comment>
<comment type="similarity">
    <text evidence="2">Belongs to the mis12 family.</text>
</comment>
<evidence type="ECO:0000256" key="10">
    <source>
        <dbReference type="SAM" id="Coils"/>
    </source>
</evidence>
<dbReference type="PANTHER" id="PTHR14527:SF2">
    <property type="entry name" value="PROTEIN MIS12 HOMOLOG"/>
    <property type="match status" value="1"/>
</dbReference>
<keyword evidence="9" id="KW-0137">Centromere</keyword>
<dbReference type="GO" id="GO:0000070">
    <property type="term" value="P:mitotic sister chromatid segregation"/>
    <property type="evidence" value="ECO:0007669"/>
    <property type="project" value="TreeGrafter"/>
</dbReference>
<evidence type="ECO:0000256" key="5">
    <source>
        <dbReference type="ARBA" id="ARBA00022776"/>
    </source>
</evidence>
<dbReference type="EMBL" id="BT136352">
    <property type="protein sequence ID" value="AFK36147.1"/>
    <property type="molecule type" value="mRNA"/>
</dbReference>
<dbReference type="PANTHER" id="PTHR14527">
    <property type="entry name" value="PROTEIN MIS12 HOMOLOG"/>
    <property type="match status" value="1"/>
</dbReference>
<keyword evidence="6" id="KW-0995">Kinetochore</keyword>
<evidence type="ECO:0000256" key="2">
    <source>
        <dbReference type="ARBA" id="ARBA00008643"/>
    </source>
</evidence>
<evidence type="ECO:0008006" key="12">
    <source>
        <dbReference type="Google" id="ProtNLM"/>
    </source>
</evidence>
<keyword evidence="7 10" id="KW-0175">Coiled coil</keyword>
<dbReference type="InterPro" id="IPR008685">
    <property type="entry name" value="Centromere_Mis12"/>
</dbReference>